<keyword evidence="8" id="KW-1185">Reference proteome</keyword>
<dbReference type="Proteomes" id="UP000284702">
    <property type="component" value="Unassembled WGS sequence"/>
</dbReference>
<proteinExistence type="predicted"/>
<dbReference type="EMBL" id="QUTG01002196">
    <property type="protein sequence ID" value="RHY97294.1"/>
    <property type="molecule type" value="Genomic_DNA"/>
</dbReference>
<evidence type="ECO:0000313" key="8">
    <source>
        <dbReference type="Proteomes" id="UP000284702"/>
    </source>
</evidence>
<comment type="caution">
    <text evidence="2">The sequence shown here is derived from an EMBL/GenBank/DDBJ whole genome shotgun (WGS) entry which is preliminary data.</text>
</comment>
<dbReference type="AlphaFoldDB" id="A0A397CFS3"/>
<evidence type="ECO:0000313" key="2">
    <source>
        <dbReference type="EMBL" id="RHY45546.1"/>
    </source>
</evidence>
<organism evidence="2 7">
    <name type="scientific">Aphanomyces astaci</name>
    <name type="common">Crayfish plague agent</name>
    <dbReference type="NCBI Taxonomy" id="112090"/>
    <lineage>
        <taxon>Eukaryota</taxon>
        <taxon>Sar</taxon>
        <taxon>Stramenopiles</taxon>
        <taxon>Oomycota</taxon>
        <taxon>Saprolegniomycetes</taxon>
        <taxon>Saprolegniales</taxon>
        <taxon>Verrucalvaceae</taxon>
        <taxon>Aphanomyces</taxon>
    </lineage>
</organism>
<evidence type="ECO:0000313" key="3">
    <source>
        <dbReference type="EMBL" id="RHY97294.1"/>
    </source>
</evidence>
<name>A0A397CFS3_APHAT</name>
<dbReference type="Proteomes" id="UP000265427">
    <property type="component" value="Unassembled WGS sequence"/>
</dbReference>
<sequence length="154" mass="17350">MADLMLQGEFSKDPNKPFTTRVDEVAASFDTLVLECSDLYLALEKQEYVRSSRHGASLDSYHARASHKSVLNSATQQAEAAESIKKKLEAFNSVCDELYKEIMRRKEKLVNANERVPGNNKSSDLHRQIQTAGNLAQMLGEFRHFLETGKSDVQ</sequence>
<dbReference type="EMBL" id="MZMZ02002830">
    <property type="protein sequence ID" value="RQM23993.1"/>
    <property type="molecule type" value="Genomic_DNA"/>
</dbReference>
<evidence type="ECO:0000313" key="9">
    <source>
        <dbReference type="Proteomes" id="UP000285430"/>
    </source>
</evidence>
<dbReference type="VEuPathDB" id="FungiDB:H257_09023"/>
<dbReference type="EMBL" id="QUSZ01007633">
    <property type="protein sequence ID" value="RHY02009.1"/>
    <property type="molecule type" value="Genomic_DNA"/>
</dbReference>
<dbReference type="EMBL" id="QUTH01004600">
    <property type="protein sequence ID" value="RHZ13053.1"/>
    <property type="molecule type" value="Genomic_DNA"/>
</dbReference>
<evidence type="ECO:0000313" key="6">
    <source>
        <dbReference type="Proteomes" id="UP000265427"/>
    </source>
</evidence>
<gene>
    <name evidence="5" type="ORF">B5M09_009159</name>
    <name evidence="3" type="ORF">DYB35_006191</name>
    <name evidence="1" type="ORF">DYB36_007925</name>
    <name evidence="4" type="ORF">DYB37_008723</name>
    <name evidence="2" type="ORF">DYB38_011067</name>
</gene>
<evidence type="ECO:0000313" key="5">
    <source>
        <dbReference type="EMBL" id="RQM23993.1"/>
    </source>
</evidence>
<evidence type="ECO:0000313" key="7">
    <source>
        <dbReference type="Proteomes" id="UP000265716"/>
    </source>
</evidence>
<reference evidence="5 8" key="1">
    <citation type="submission" date="2018-07" db="EMBL/GenBank/DDBJ databases">
        <title>Annotation of Aphanomyces astaci genome assembly.</title>
        <authorList>
            <person name="Studholme D.J."/>
        </authorList>
    </citation>
    <scope>NUCLEOTIDE SEQUENCE [LARGE SCALE GENOMIC DNA]</scope>
    <source>
        <strain evidence="5">Pc</strain>
    </source>
</reference>
<protein>
    <submittedName>
        <fullName evidence="2">Uncharacterized protein</fullName>
    </submittedName>
</protein>
<accession>A0A397CFS3</accession>
<reference evidence="6 7" key="2">
    <citation type="submission" date="2018-08" db="EMBL/GenBank/DDBJ databases">
        <title>Aphanomyces genome sequencing and annotation.</title>
        <authorList>
            <person name="Minardi D."/>
            <person name="Oidtmann B."/>
            <person name="Van Der Giezen M."/>
            <person name="Studholme D.J."/>
        </authorList>
    </citation>
    <scope>NUCLEOTIDE SEQUENCE [LARGE SCALE GENOMIC DNA]</scope>
    <source>
        <strain evidence="4 9">Da</strain>
        <strain evidence="1 6">Kv</strain>
        <strain evidence="2 7">SA</strain>
        <strain evidence="3 10">Sv</strain>
    </source>
</reference>
<dbReference type="Proteomes" id="UP000285712">
    <property type="component" value="Unassembled WGS sequence"/>
</dbReference>
<evidence type="ECO:0000313" key="4">
    <source>
        <dbReference type="EMBL" id="RHZ13053.1"/>
    </source>
</evidence>
<dbReference type="EMBL" id="QUTC01007991">
    <property type="protein sequence ID" value="RHY45546.1"/>
    <property type="molecule type" value="Genomic_DNA"/>
</dbReference>
<dbReference type="Proteomes" id="UP000265716">
    <property type="component" value="Unassembled WGS sequence"/>
</dbReference>
<evidence type="ECO:0000313" key="1">
    <source>
        <dbReference type="EMBL" id="RHY02009.1"/>
    </source>
</evidence>
<dbReference type="Proteomes" id="UP000285430">
    <property type="component" value="Unassembled WGS sequence"/>
</dbReference>
<evidence type="ECO:0000313" key="10">
    <source>
        <dbReference type="Proteomes" id="UP000285712"/>
    </source>
</evidence>